<proteinExistence type="predicted"/>
<reference evidence="2 3" key="1">
    <citation type="journal article" date="2019" name="Commun. Biol.">
        <title>The bagworm genome reveals a unique fibroin gene that provides high tensile strength.</title>
        <authorList>
            <person name="Kono N."/>
            <person name="Nakamura H."/>
            <person name="Ohtoshi R."/>
            <person name="Tomita M."/>
            <person name="Numata K."/>
            <person name="Arakawa K."/>
        </authorList>
    </citation>
    <scope>NUCLEOTIDE SEQUENCE [LARGE SCALE GENOMIC DNA]</scope>
</reference>
<dbReference type="EMBL" id="BGZK01000314">
    <property type="protein sequence ID" value="GBP36090.1"/>
    <property type="molecule type" value="Genomic_DNA"/>
</dbReference>
<accession>A0A4C1VC33</accession>
<comment type="caution">
    <text evidence="2">The sequence shown here is derived from an EMBL/GenBank/DDBJ whole genome shotgun (WGS) entry which is preliminary data.</text>
</comment>
<evidence type="ECO:0000313" key="3">
    <source>
        <dbReference type="Proteomes" id="UP000299102"/>
    </source>
</evidence>
<name>A0A4C1VC33_EUMVA</name>
<organism evidence="2 3">
    <name type="scientific">Eumeta variegata</name>
    <name type="common">Bagworm moth</name>
    <name type="synonym">Eumeta japonica</name>
    <dbReference type="NCBI Taxonomy" id="151549"/>
    <lineage>
        <taxon>Eukaryota</taxon>
        <taxon>Metazoa</taxon>
        <taxon>Ecdysozoa</taxon>
        <taxon>Arthropoda</taxon>
        <taxon>Hexapoda</taxon>
        <taxon>Insecta</taxon>
        <taxon>Pterygota</taxon>
        <taxon>Neoptera</taxon>
        <taxon>Endopterygota</taxon>
        <taxon>Lepidoptera</taxon>
        <taxon>Glossata</taxon>
        <taxon>Ditrysia</taxon>
        <taxon>Tineoidea</taxon>
        <taxon>Psychidae</taxon>
        <taxon>Oiketicinae</taxon>
        <taxon>Eumeta</taxon>
    </lineage>
</organism>
<evidence type="ECO:0000313" key="2">
    <source>
        <dbReference type="EMBL" id="GBP36090.1"/>
    </source>
</evidence>
<dbReference type="Proteomes" id="UP000299102">
    <property type="component" value="Unassembled WGS sequence"/>
</dbReference>
<sequence>MSGSTEIRYTLKFYYTKEEKMRHKPWKKNCDVYGPNAVSTDRSKNVRKRSWSKDKQAPQTIAKPATSYAICMVEYGLEEHYSLGAFAAGQSHQFGFLQSKADETQERSRKKTSRN</sequence>
<feature type="region of interest" description="Disordered" evidence="1">
    <location>
        <begin position="32"/>
        <end position="58"/>
    </location>
</feature>
<keyword evidence="3" id="KW-1185">Reference proteome</keyword>
<dbReference type="AlphaFoldDB" id="A0A4C1VC33"/>
<protein>
    <submittedName>
        <fullName evidence="2">Uncharacterized protein</fullName>
    </submittedName>
</protein>
<evidence type="ECO:0000256" key="1">
    <source>
        <dbReference type="SAM" id="MobiDB-lite"/>
    </source>
</evidence>
<gene>
    <name evidence="2" type="ORF">EVAR_93783_1</name>
</gene>